<organism evidence="1 2">
    <name type="scientific">Aspergillus welwitschiae</name>
    <dbReference type="NCBI Taxonomy" id="1341132"/>
    <lineage>
        <taxon>Eukaryota</taxon>
        <taxon>Fungi</taxon>
        <taxon>Dikarya</taxon>
        <taxon>Ascomycota</taxon>
        <taxon>Pezizomycotina</taxon>
        <taxon>Eurotiomycetes</taxon>
        <taxon>Eurotiomycetidae</taxon>
        <taxon>Eurotiales</taxon>
        <taxon>Aspergillaceae</taxon>
        <taxon>Aspergillus</taxon>
        <taxon>Aspergillus subgen. Circumdati</taxon>
    </lineage>
</organism>
<gene>
    <name evidence="1" type="ORF">BDQ94DRAFT_152002</name>
</gene>
<dbReference type="AlphaFoldDB" id="A0A3F3PNG2"/>
<evidence type="ECO:0000313" key="1">
    <source>
        <dbReference type="EMBL" id="RDH28449.1"/>
    </source>
</evidence>
<name>A0A3F3PNG2_9EURO</name>
<evidence type="ECO:0000313" key="2">
    <source>
        <dbReference type="Proteomes" id="UP000253729"/>
    </source>
</evidence>
<accession>A0A3F3PNG2</accession>
<dbReference type="RefSeq" id="XP_026621471.1">
    <property type="nucleotide sequence ID" value="XM_026767862.1"/>
</dbReference>
<keyword evidence="2" id="KW-1185">Reference proteome</keyword>
<protein>
    <submittedName>
        <fullName evidence="1">Uncharacterized protein</fullName>
    </submittedName>
</protein>
<sequence>MDRGEVIDPFVLSSVGQFGYGLDNVSVTLIPIDPEVWSVRESIILISISSS</sequence>
<proteinExistence type="predicted"/>
<reference evidence="1 2" key="1">
    <citation type="submission" date="2018-07" db="EMBL/GenBank/DDBJ databases">
        <title>The genomes of Aspergillus section Nigri reveals drivers in fungal speciation.</title>
        <authorList>
            <consortium name="DOE Joint Genome Institute"/>
            <person name="Vesth T.C."/>
            <person name="Nybo J."/>
            <person name="Theobald S."/>
            <person name="Brandl J."/>
            <person name="Frisvad J.C."/>
            <person name="Nielsen K.F."/>
            <person name="Lyhne E.K."/>
            <person name="Kogle M.E."/>
            <person name="Kuo A."/>
            <person name="Riley R."/>
            <person name="Clum A."/>
            <person name="Nolan M."/>
            <person name="Lipzen A."/>
            <person name="Salamov A."/>
            <person name="Henrissat B."/>
            <person name="Wiebenga A."/>
            <person name="De vries R.P."/>
            <person name="Grigoriev I.V."/>
            <person name="Mortensen U.H."/>
            <person name="Andersen M.R."/>
            <person name="Baker S.E."/>
        </authorList>
    </citation>
    <scope>NUCLEOTIDE SEQUENCE [LARGE SCALE GENOMIC DNA]</scope>
    <source>
        <strain evidence="1 2">CBS 139.54b</strain>
    </source>
</reference>
<dbReference type="EMBL" id="KZ852076">
    <property type="protein sequence ID" value="RDH28449.1"/>
    <property type="molecule type" value="Genomic_DNA"/>
</dbReference>
<dbReference type="Proteomes" id="UP000253729">
    <property type="component" value="Unassembled WGS sequence"/>
</dbReference>
<dbReference type="GeneID" id="38136218"/>